<keyword evidence="8" id="KW-1185">Reference proteome</keyword>
<evidence type="ECO:0000313" key="8">
    <source>
        <dbReference type="Proteomes" id="UP000806378"/>
    </source>
</evidence>
<sequence>MTSVPQMRSPRACLICSIVRNHRQFMNEGCPNCEEILQLRNQPDAIAECTSSLFEGVITLADPRSSWVAKWLRLSEYAPGIYAAKVSGALPEDIVDALKANGIVYIPRDGGEVEDSREVEE</sequence>
<dbReference type="GO" id="GO:0032044">
    <property type="term" value="C:DSIF complex"/>
    <property type="evidence" value="ECO:0007669"/>
    <property type="project" value="TreeGrafter"/>
</dbReference>
<dbReference type="InterPro" id="IPR022800">
    <property type="entry name" value="Spt4/RpoE2_Znf"/>
</dbReference>
<dbReference type="PANTHER" id="PTHR12882:SF1">
    <property type="entry name" value="TRANSCRIPTION ELONGATION FACTOR SPT4"/>
    <property type="match status" value="1"/>
</dbReference>
<keyword evidence="3 5" id="KW-0804">Transcription</keyword>
<protein>
    <recommendedName>
        <fullName evidence="5">Transcription elongation factor SPT4 homolog</fullName>
    </recommendedName>
</protein>
<dbReference type="GO" id="GO:0000993">
    <property type="term" value="F:RNA polymerase II complex binding"/>
    <property type="evidence" value="ECO:0007669"/>
    <property type="project" value="TreeGrafter"/>
</dbReference>
<dbReference type="AlphaFoldDB" id="A0A8T0CJV7"/>
<reference evidence="7" key="1">
    <citation type="submission" date="2020-05" db="EMBL/GenBank/DDBJ databases">
        <title>WGS assembly of Corymbia citriodora subspecies variegata.</title>
        <authorList>
            <person name="Barry K."/>
            <person name="Hundley H."/>
            <person name="Shu S."/>
            <person name="Jenkins J."/>
            <person name="Grimwood J."/>
            <person name="Baten A."/>
        </authorList>
    </citation>
    <scope>NUCLEOTIDE SEQUENCE</scope>
    <source>
        <strain evidence="7">CV2-018</strain>
    </source>
</reference>
<evidence type="ECO:0000313" key="7">
    <source>
        <dbReference type="EMBL" id="KAF7846075.1"/>
    </source>
</evidence>
<dbReference type="Gene3D" id="3.30.40.210">
    <property type="match status" value="1"/>
</dbReference>
<gene>
    <name evidence="7" type="ORF">BT93_L5321</name>
</gene>
<evidence type="ECO:0000259" key="6">
    <source>
        <dbReference type="SMART" id="SM01389"/>
    </source>
</evidence>
<dbReference type="SMART" id="SM01389">
    <property type="entry name" value="Spt4"/>
    <property type="match status" value="1"/>
</dbReference>
<dbReference type="Gramene" id="rna-gnl|WGS:JABURB|Cocit.L5321.1">
    <property type="protein sequence ID" value="cds-KAF7846075.1"/>
    <property type="gene ID" value="gene-BT93_L5321"/>
</dbReference>
<dbReference type="InterPro" id="IPR038510">
    <property type="entry name" value="Spt4_sf"/>
</dbReference>
<dbReference type="PANTHER" id="PTHR12882">
    <property type="entry name" value="SUPPRESSOR OF TY 4"/>
    <property type="match status" value="1"/>
</dbReference>
<dbReference type="GO" id="GO:0006355">
    <property type="term" value="P:regulation of DNA-templated transcription"/>
    <property type="evidence" value="ECO:0007669"/>
    <property type="project" value="InterPro"/>
</dbReference>
<dbReference type="SUPFAM" id="SSF63393">
    <property type="entry name" value="RNA polymerase subunits"/>
    <property type="match status" value="1"/>
</dbReference>
<dbReference type="Proteomes" id="UP000806378">
    <property type="component" value="Unassembled WGS sequence"/>
</dbReference>
<proteinExistence type="inferred from homology"/>
<dbReference type="CDD" id="cd07973">
    <property type="entry name" value="Spt4"/>
    <property type="match status" value="1"/>
</dbReference>
<dbReference type="InterPro" id="IPR029040">
    <property type="entry name" value="RPABC4/Spt4"/>
</dbReference>
<evidence type="ECO:0000256" key="1">
    <source>
        <dbReference type="ARBA" id="ARBA00004123"/>
    </source>
</evidence>
<name>A0A8T0CJV7_CORYI</name>
<comment type="caution">
    <text evidence="7">The sequence shown here is derived from an EMBL/GenBank/DDBJ whole genome shotgun (WGS) entry which is preliminary data.</text>
</comment>
<dbReference type="GO" id="GO:0140673">
    <property type="term" value="P:transcription elongation-coupled chromatin remodeling"/>
    <property type="evidence" value="ECO:0007669"/>
    <property type="project" value="InterPro"/>
</dbReference>
<comment type="subcellular location">
    <subcellularLocation>
        <location evidence="1 5">Nucleus</location>
    </subcellularLocation>
</comment>
<comment type="function">
    <text evidence="5">May regulate transcription elongation by RNA polymerase II. May enhance transcriptional pausing at sites proximal to the promoter, which may in turn facilitate the assembly of an elongation competent RNA polymerase II complex.</text>
</comment>
<dbReference type="InterPro" id="IPR009287">
    <property type="entry name" value="Spt4"/>
</dbReference>
<evidence type="ECO:0000256" key="3">
    <source>
        <dbReference type="ARBA" id="ARBA00023163"/>
    </source>
</evidence>
<dbReference type="OrthoDB" id="248751at2759"/>
<evidence type="ECO:0000256" key="2">
    <source>
        <dbReference type="ARBA" id="ARBA00010464"/>
    </source>
</evidence>
<keyword evidence="4 5" id="KW-0539">Nucleus</keyword>
<dbReference type="Pfam" id="PF06093">
    <property type="entry name" value="Spt4"/>
    <property type="match status" value="1"/>
</dbReference>
<dbReference type="GO" id="GO:0008270">
    <property type="term" value="F:zinc ion binding"/>
    <property type="evidence" value="ECO:0007669"/>
    <property type="project" value="InterPro"/>
</dbReference>
<dbReference type="PIRSF" id="PIRSF025023">
    <property type="entry name" value="Spt4"/>
    <property type="match status" value="1"/>
</dbReference>
<dbReference type="EMBL" id="MU095776">
    <property type="protein sequence ID" value="KAF7846075.1"/>
    <property type="molecule type" value="Genomic_DNA"/>
</dbReference>
<evidence type="ECO:0000256" key="4">
    <source>
        <dbReference type="ARBA" id="ARBA00023242"/>
    </source>
</evidence>
<evidence type="ECO:0000256" key="5">
    <source>
        <dbReference type="PIRNR" id="PIRNR025023"/>
    </source>
</evidence>
<accession>A0A8T0CJV7</accession>
<organism evidence="7 8">
    <name type="scientific">Corymbia citriodora subsp. variegata</name>
    <dbReference type="NCBI Taxonomy" id="360336"/>
    <lineage>
        <taxon>Eukaryota</taxon>
        <taxon>Viridiplantae</taxon>
        <taxon>Streptophyta</taxon>
        <taxon>Embryophyta</taxon>
        <taxon>Tracheophyta</taxon>
        <taxon>Spermatophyta</taxon>
        <taxon>Magnoliopsida</taxon>
        <taxon>eudicotyledons</taxon>
        <taxon>Gunneridae</taxon>
        <taxon>Pentapetalae</taxon>
        <taxon>rosids</taxon>
        <taxon>malvids</taxon>
        <taxon>Myrtales</taxon>
        <taxon>Myrtaceae</taxon>
        <taxon>Myrtoideae</taxon>
        <taxon>Eucalypteae</taxon>
        <taxon>Corymbia</taxon>
    </lineage>
</organism>
<comment type="similarity">
    <text evidence="2 5">Belongs to the SPT4 family.</text>
</comment>
<feature type="domain" description="Spt4/RpoE2 zinc finger" evidence="6">
    <location>
        <begin position="10"/>
        <end position="87"/>
    </location>
</feature>